<dbReference type="InterPro" id="IPR036291">
    <property type="entry name" value="NAD(P)-bd_dom_sf"/>
</dbReference>
<sequence length="440" mass="45589">MGHSCLRRGAKALFREIRGSLVRHSISDHNGQVSTAQPSNTFIPPVPGTIRRITLIGSTGSIGTQGLEVIAAAPDRFAVAALSGGHNLTLLASQAVATRAAAVGCAHPDIDALAAAINAAKDAASVRDYDPQLVAGEHAATQIAAFGDAEVVLNGITGSIGLAPTLAALNAGHLLSLANKESLIVGGALVKAAAAPGQLVPVDSEHSALAQALRSGAPEEVHKLIVTASGGPFRGYDYAQLREVTPAQALAHPTWDMGKVVTTNSATMVNKALEVIEAHLLFDVPFQRIEAVVHPQSIVHSMVEFIDGSTIAQASPPDMALPIALGIGWPHRVPGSAAACDWSAAASWTFEPLDEEAFGAIKLAKAACAASPTHMAVYNAVNEEAVEAFHAGTIRFTDIVETIEDVLSTYAPEAGELSLDSVLAAERWARNAAAKRLESL</sequence>
<dbReference type="HAMAP" id="MF_00183">
    <property type="entry name" value="DXP_reductoisom"/>
    <property type="match status" value="1"/>
</dbReference>
<dbReference type="SUPFAM" id="SSF55347">
    <property type="entry name" value="Glyceraldehyde-3-phosphate dehydrogenase-like, C-terminal domain"/>
    <property type="match status" value="1"/>
</dbReference>
<organism evidence="13 14">
    <name type="scientific">Paeniglutamicibacter gangotriensis Lz1y</name>
    <dbReference type="NCBI Taxonomy" id="1276920"/>
    <lineage>
        <taxon>Bacteria</taxon>
        <taxon>Bacillati</taxon>
        <taxon>Actinomycetota</taxon>
        <taxon>Actinomycetes</taxon>
        <taxon>Micrococcales</taxon>
        <taxon>Micrococcaceae</taxon>
        <taxon>Paeniglutamicibacter</taxon>
    </lineage>
</organism>
<evidence type="ECO:0000259" key="10">
    <source>
        <dbReference type="Pfam" id="PF02670"/>
    </source>
</evidence>
<feature type="binding site" evidence="9">
    <location>
        <position position="258"/>
    </location>
    <ligand>
        <name>NADPH</name>
        <dbReference type="ChEBI" id="CHEBI:57783"/>
    </ligand>
</feature>
<dbReference type="EC" id="1.1.1.267" evidence="9"/>
<dbReference type="InterPro" id="IPR003821">
    <property type="entry name" value="DXP_reductoisomerase"/>
</dbReference>
<evidence type="ECO:0000313" key="13">
    <source>
        <dbReference type="EMBL" id="EMQ99202.1"/>
    </source>
</evidence>
<dbReference type="EMBL" id="AOCK01000003">
    <property type="protein sequence ID" value="EMQ99202.1"/>
    <property type="molecule type" value="Genomic_DNA"/>
</dbReference>
<comment type="function">
    <text evidence="9">Catalyzes the NADPH-dependent rearrangement and reduction of 1-deoxy-D-xylulose-5-phosphate (DXP) to 2-C-methyl-D-erythritol 4-phosphate (MEP).</text>
</comment>
<comment type="cofactor">
    <cofactor evidence="9">
        <name>Mg(2+)</name>
        <dbReference type="ChEBI" id="CHEBI:18420"/>
    </cofactor>
    <cofactor evidence="9">
        <name>Mn(2+)</name>
        <dbReference type="ChEBI" id="CHEBI:29035"/>
    </cofactor>
</comment>
<dbReference type="Pfam" id="PF02670">
    <property type="entry name" value="DXP_reductoisom"/>
    <property type="match status" value="1"/>
</dbReference>
<dbReference type="GO" id="GO:0051484">
    <property type="term" value="P:isopentenyl diphosphate biosynthetic process, methylerythritol 4-phosphate pathway involved in terpenoid biosynthetic process"/>
    <property type="evidence" value="ECO:0007669"/>
    <property type="project" value="TreeGrafter"/>
</dbReference>
<dbReference type="UniPathway" id="UPA00056">
    <property type="reaction ID" value="UER00092"/>
</dbReference>
<comment type="pathway">
    <text evidence="1 9">Isoprenoid biosynthesis; isopentenyl diphosphate biosynthesis via DXP pathway; isopentenyl diphosphate from 1-deoxy-D-xylulose 5-phosphate: step 1/6.</text>
</comment>
<feature type="binding site" evidence="9">
    <location>
        <position position="205"/>
    </location>
    <ligand>
        <name>Mn(2+)</name>
        <dbReference type="ChEBI" id="CHEBI:29035"/>
    </ligand>
</feature>
<dbReference type="InterPro" id="IPR013512">
    <property type="entry name" value="DXP_reductoisomerase_N"/>
</dbReference>
<dbReference type="Pfam" id="PF13288">
    <property type="entry name" value="DXPR_C"/>
    <property type="match status" value="1"/>
</dbReference>
<feature type="domain" description="DXP reductoisomerase C-terminal" evidence="12">
    <location>
        <begin position="315"/>
        <end position="431"/>
    </location>
</feature>
<dbReference type="PANTHER" id="PTHR30525:SF0">
    <property type="entry name" value="1-DEOXY-D-XYLULOSE 5-PHOSPHATE REDUCTOISOMERASE, CHLOROPLASTIC"/>
    <property type="match status" value="1"/>
</dbReference>
<evidence type="ECO:0000259" key="11">
    <source>
        <dbReference type="Pfam" id="PF08436"/>
    </source>
</evidence>
<dbReference type="InterPro" id="IPR013644">
    <property type="entry name" value="DXP_reductoisomerase_C"/>
</dbReference>
<feature type="domain" description="1-deoxy-D-xylulose 5-phosphate reductoisomerase N-terminal" evidence="10">
    <location>
        <begin position="53"/>
        <end position="187"/>
    </location>
</feature>
<feature type="domain" description="1-deoxy-D-xylulose 5-phosphate reductoisomerase C-terminal" evidence="11">
    <location>
        <begin position="199"/>
        <end position="282"/>
    </location>
</feature>
<dbReference type="STRING" id="1276920.ADIAG_01192"/>
<keyword evidence="5 9" id="KW-0560">Oxidoreductase</keyword>
<evidence type="ECO:0000256" key="3">
    <source>
        <dbReference type="ARBA" id="ARBA00022723"/>
    </source>
</evidence>
<evidence type="ECO:0000256" key="2">
    <source>
        <dbReference type="ARBA" id="ARBA00006825"/>
    </source>
</evidence>
<evidence type="ECO:0000259" key="12">
    <source>
        <dbReference type="Pfam" id="PF13288"/>
    </source>
</evidence>
<name>M7MS18_9MICC</name>
<dbReference type="PATRIC" id="fig|1276920.7.peg.1185"/>
<protein>
    <recommendedName>
        <fullName evidence="9">1-deoxy-D-xylulose 5-phosphate reductoisomerase</fullName>
        <shortName evidence="9">DXP reductoisomerase</shortName>
        <ecNumber evidence="9">1.1.1.267</ecNumber>
    </recommendedName>
    <alternativeName>
        <fullName evidence="9">1-deoxyxylulose-5-phosphate reductoisomerase</fullName>
    </alternativeName>
    <alternativeName>
        <fullName evidence="9">2-C-methyl-D-erythritol 4-phosphate synthase</fullName>
    </alternativeName>
</protein>
<proteinExistence type="inferred from homology"/>
<evidence type="ECO:0000256" key="9">
    <source>
        <dbReference type="HAMAP-Rule" id="MF_00183"/>
    </source>
</evidence>
<dbReference type="Gene3D" id="3.40.50.720">
    <property type="entry name" value="NAD(P)-binding Rossmann-like Domain"/>
    <property type="match status" value="1"/>
</dbReference>
<dbReference type="InterPro" id="IPR036169">
    <property type="entry name" value="DXPR_C_sf"/>
</dbReference>
<dbReference type="eggNOG" id="COG0743">
    <property type="taxonomic scope" value="Bacteria"/>
</dbReference>
<dbReference type="GO" id="GO:0070402">
    <property type="term" value="F:NADPH binding"/>
    <property type="evidence" value="ECO:0007669"/>
    <property type="project" value="InterPro"/>
</dbReference>
<dbReference type="NCBIfam" id="TIGR00243">
    <property type="entry name" value="Dxr"/>
    <property type="match status" value="1"/>
</dbReference>
<feature type="binding site" evidence="9">
    <location>
        <position position="62"/>
    </location>
    <ligand>
        <name>NADPH</name>
        <dbReference type="ChEBI" id="CHEBI:57783"/>
    </ligand>
</feature>
<keyword evidence="14" id="KW-1185">Reference proteome</keyword>
<feature type="binding site" evidence="9">
    <location>
        <position position="87"/>
    </location>
    <ligand>
        <name>NADPH</name>
        <dbReference type="ChEBI" id="CHEBI:57783"/>
    </ligand>
</feature>
<dbReference type="GO" id="GO:0030145">
    <property type="term" value="F:manganese ion binding"/>
    <property type="evidence" value="ECO:0007669"/>
    <property type="project" value="TreeGrafter"/>
</dbReference>
<keyword evidence="7 9" id="KW-0414">Isoprene biosynthesis</keyword>
<dbReference type="PIRSF" id="PIRSF006205">
    <property type="entry name" value="Dxp_reductismrs"/>
    <property type="match status" value="1"/>
</dbReference>
<evidence type="ECO:0000256" key="4">
    <source>
        <dbReference type="ARBA" id="ARBA00022857"/>
    </source>
</evidence>
<feature type="binding site" evidence="9">
    <location>
        <position position="179"/>
    </location>
    <ligand>
        <name>NADPH</name>
        <dbReference type="ChEBI" id="CHEBI:57783"/>
    </ligand>
</feature>
<dbReference type="GO" id="GO:0030604">
    <property type="term" value="F:1-deoxy-D-xylulose-5-phosphate reductoisomerase activity"/>
    <property type="evidence" value="ECO:0007669"/>
    <property type="project" value="UniProtKB-UniRule"/>
</dbReference>
<keyword evidence="3 9" id="KW-0479">Metal-binding</keyword>
<feature type="binding site" evidence="9">
    <location>
        <position position="274"/>
    </location>
    <ligand>
        <name>Mn(2+)</name>
        <dbReference type="ChEBI" id="CHEBI:29035"/>
    </ligand>
</feature>
<keyword evidence="9" id="KW-0460">Magnesium</keyword>
<dbReference type="InterPro" id="IPR026877">
    <property type="entry name" value="DXPR_C"/>
</dbReference>
<accession>M7MS18</accession>
<dbReference type="FunFam" id="3.40.50.720:FF:000045">
    <property type="entry name" value="1-deoxy-D-xylulose 5-phosphate reductoisomerase"/>
    <property type="match status" value="1"/>
</dbReference>
<feature type="binding site" evidence="9">
    <location>
        <position position="59"/>
    </location>
    <ligand>
        <name>NADPH</name>
        <dbReference type="ChEBI" id="CHEBI:57783"/>
    </ligand>
</feature>
<evidence type="ECO:0000313" key="14">
    <source>
        <dbReference type="Proteomes" id="UP000012015"/>
    </source>
</evidence>
<dbReference type="Gene3D" id="1.10.1740.10">
    <property type="match status" value="1"/>
</dbReference>
<feature type="binding site" evidence="9">
    <location>
        <position position="265"/>
    </location>
    <ligand>
        <name>1-deoxy-D-xylulose 5-phosphate</name>
        <dbReference type="ChEBI" id="CHEBI:57792"/>
    </ligand>
</feature>
<evidence type="ECO:0000256" key="8">
    <source>
        <dbReference type="ARBA" id="ARBA00048543"/>
    </source>
</evidence>
<dbReference type="Pfam" id="PF08436">
    <property type="entry name" value="DXP_redisom_C"/>
    <property type="match status" value="1"/>
</dbReference>
<comment type="catalytic activity">
    <reaction evidence="8">
        <text>2-C-methyl-D-erythritol 4-phosphate + NADP(+) = 1-deoxy-D-xylulose 5-phosphate + NADPH + H(+)</text>
        <dbReference type="Rhea" id="RHEA:13717"/>
        <dbReference type="ChEBI" id="CHEBI:15378"/>
        <dbReference type="ChEBI" id="CHEBI:57783"/>
        <dbReference type="ChEBI" id="CHEBI:57792"/>
        <dbReference type="ChEBI" id="CHEBI:58262"/>
        <dbReference type="ChEBI" id="CHEBI:58349"/>
        <dbReference type="EC" id="1.1.1.267"/>
    </reaction>
    <physiologicalReaction direction="right-to-left" evidence="8">
        <dbReference type="Rhea" id="RHEA:13719"/>
    </physiologicalReaction>
</comment>
<feature type="binding site" evidence="9">
    <location>
        <position position="180"/>
    </location>
    <ligand>
        <name>1-deoxy-D-xylulose 5-phosphate</name>
        <dbReference type="ChEBI" id="CHEBI:57792"/>
    </ligand>
</feature>
<dbReference type="SUPFAM" id="SSF51735">
    <property type="entry name" value="NAD(P)-binding Rossmann-fold domains"/>
    <property type="match status" value="1"/>
</dbReference>
<evidence type="ECO:0000256" key="1">
    <source>
        <dbReference type="ARBA" id="ARBA00005094"/>
    </source>
</evidence>
<evidence type="ECO:0000256" key="5">
    <source>
        <dbReference type="ARBA" id="ARBA00023002"/>
    </source>
</evidence>
<feature type="binding site" evidence="9">
    <location>
        <position position="204"/>
    </location>
    <ligand>
        <name>1-deoxy-D-xylulose 5-phosphate</name>
        <dbReference type="ChEBI" id="CHEBI:57792"/>
    </ligand>
</feature>
<feature type="binding site" evidence="9">
    <location>
        <position position="60"/>
    </location>
    <ligand>
        <name>NADPH</name>
        <dbReference type="ChEBI" id="CHEBI:57783"/>
    </ligand>
</feature>
<feature type="binding site" evidence="9">
    <location>
        <position position="252"/>
    </location>
    <ligand>
        <name>1-deoxy-D-xylulose 5-phosphate</name>
        <dbReference type="ChEBI" id="CHEBI:57792"/>
    </ligand>
</feature>
<dbReference type="AlphaFoldDB" id="M7MS18"/>
<keyword evidence="4 9" id="KW-0521">NADP</keyword>
<comment type="caution">
    <text evidence="9">Lacks conserved residue(s) required for the propagation of feature annotation.</text>
</comment>
<dbReference type="Proteomes" id="UP000012015">
    <property type="component" value="Unassembled WGS sequence"/>
</dbReference>
<keyword evidence="6 9" id="KW-0464">Manganese</keyword>
<dbReference type="PANTHER" id="PTHR30525">
    <property type="entry name" value="1-DEOXY-D-XYLULOSE 5-PHOSPHATE REDUCTOISOMERASE"/>
    <property type="match status" value="1"/>
</dbReference>
<feature type="binding site" evidence="9">
    <location>
        <position position="205"/>
    </location>
    <ligand>
        <name>1-deoxy-D-xylulose 5-phosphate</name>
        <dbReference type="ChEBI" id="CHEBI:57792"/>
    </ligand>
</feature>
<feature type="binding site" evidence="9">
    <location>
        <position position="181"/>
    </location>
    <ligand>
        <name>NADPH</name>
        <dbReference type="ChEBI" id="CHEBI:57783"/>
    </ligand>
</feature>
<evidence type="ECO:0000256" key="7">
    <source>
        <dbReference type="ARBA" id="ARBA00023229"/>
    </source>
</evidence>
<comment type="similarity">
    <text evidence="2 9">Belongs to the DXR family.</text>
</comment>
<keyword evidence="13" id="KW-0413">Isomerase</keyword>
<feature type="binding site" evidence="9">
    <location>
        <position position="271"/>
    </location>
    <ligand>
        <name>1-deoxy-D-xylulose 5-phosphate</name>
        <dbReference type="ChEBI" id="CHEBI:57792"/>
    </ligand>
</feature>
<feature type="binding site" evidence="9">
    <location>
        <position position="270"/>
    </location>
    <ligand>
        <name>1-deoxy-D-xylulose 5-phosphate</name>
        <dbReference type="ChEBI" id="CHEBI:57792"/>
    </ligand>
</feature>
<comment type="caution">
    <text evidence="13">The sequence shown here is derived from an EMBL/GenBank/DDBJ whole genome shotgun (WGS) entry which is preliminary data.</text>
</comment>
<feature type="binding site" evidence="9">
    <location>
        <position position="229"/>
    </location>
    <ligand>
        <name>1-deoxy-D-xylulose 5-phosphate</name>
        <dbReference type="ChEBI" id="CHEBI:57792"/>
    </ligand>
</feature>
<dbReference type="GO" id="GO:0016853">
    <property type="term" value="F:isomerase activity"/>
    <property type="evidence" value="ECO:0007669"/>
    <property type="project" value="UniProtKB-KW"/>
</dbReference>
<feature type="binding site" evidence="9">
    <location>
        <position position="274"/>
    </location>
    <ligand>
        <name>1-deoxy-D-xylulose 5-phosphate</name>
        <dbReference type="ChEBI" id="CHEBI:57792"/>
    </ligand>
</feature>
<feature type="binding site" evidence="9">
    <location>
        <position position="61"/>
    </location>
    <ligand>
        <name>NADPH</name>
        <dbReference type="ChEBI" id="CHEBI:57783"/>
    </ligand>
</feature>
<reference evidence="13 14" key="1">
    <citation type="journal article" date="2013" name="Genome Announc.">
        <title>Draft Genome Sequence of Arthrobacter gangotriensis Strain Lz1yT, Isolated from a Penguin Rookery Soil Sample Collected in Antarctica, near the Indian Station Dakshin Gangotri.</title>
        <authorList>
            <person name="Shivaji S."/>
            <person name="Ara S."/>
            <person name="Bandi S."/>
            <person name="Singh A."/>
            <person name="Kumar Pinnaka A."/>
        </authorList>
    </citation>
    <scope>NUCLEOTIDE SEQUENCE [LARGE SCALE GENOMIC DNA]</scope>
    <source>
        <strain evidence="13 14">Lz1y</strain>
    </source>
</reference>
<evidence type="ECO:0000256" key="6">
    <source>
        <dbReference type="ARBA" id="ARBA00023211"/>
    </source>
</evidence>
<dbReference type="SUPFAM" id="SSF69055">
    <property type="entry name" value="1-deoxy-D-xylulose-5-phosphate reductoisomerase, C-terminal domain"/>
    <property type="match status" value="1"/>
</dbReference>
<feature type="binding site" evidence="9">
    <location>
        <position position="203"/>
    </location>
    <ligand>
        <name>Mn(2+)</name>
        <dbReference type="ChEBI" id="CHEBI:29035"/>
    </ligand>
</feature>
<gene>
    <name evidence="9" type="primary">dxr</name>
    <name evidence="13" type="ORF">ADIAG_01192</name>
</gene>
<feature type="binding site" evidence="9">
    <location>
        <position position="85"/>
    </location>
    <ligand>
        <name>NADPH</name>
        <dbReference type="ChEBI" id="CHEBI:57783"/>
    </ligand>
</feature>